<dbReference type="SMART" id="SM00473">
    <property type="entry name" value="PAN_AP"/>
    <property type="match status" value="1"/>
</dbReference>
<dbReference type="PROSITE" id="PS50948">
    <property type="entry name" value="PAN"/>
    <property type="match status" value="1"/>
</dbReference>
<protein>
    <submittedName>
        <fullName evidence="7">G-type lectin S-receptor-like serine/threonine-kinase</fullName>
    </submittedName>
</protein>
<dbReference type="SUPFAM" id="SSF51110">
    <property type="entry name" value="alpha-D-mannose-specific plant lectins"/>
    <property type="match status" value="1"/>
</dbReference>
<proteinExistence type="predicted"/>
<dbReference type="CDD" id="cd01098">
    <property type="entry name" value="PAN_AP_plant"/>
    <property type="match status" value="1"/>
</dbReference>
<dbReference type="InterPro" id="IPR001480">
    <property type="entry name" value="Bulb-type_lectin_dom"/>
</dbReference>
<evidence type="ECO:0000313" key="8">
    <source>
        <dbReference type="Proteomes" id="UP000236291"/>
    </source>
</evidence>
<feature type="domain" description="Bulb-type lectin" evidence="5">
    <location>
        <begin position="1"/>
        <end position="118"/>
    </location>
</feature>
<dbReference type="InterPro" id="IPR036426">
    <property type="entry name" value="Bulb-type_lectin_dom_sf"/>
</dbReference>
<evidence type="ECO:0000259" key="4">
    <source>
        <dbReference type="PROSITE" id="PS50011"/>
    </source>
</evidence>
<keyword evidence="1" id="KW-0732">Signal</keyword>
<dbReference type="InterPro" id="IPR000719">
    <property type="entry name" value="Prot_kinase_dom"/>
</dbReference>
<dbReference type="PROSITE" id="PS50011">
    <property type="entry name" value="PROTEIN_KINASE_DOM"/>
    <property type="match status" value="1"/>
</dbReference>
<gene>
    <name evidence="7" type="ORF">L195_g032281</name>
</gene>
<evidence type="ECO:0000256" key="3">
    <source>
        <dbReference type="ARBA" id="ARBA00023180"/>
    </source>
</evidence>
<evidence type="ECO:0000313" key="7">
    <source>
        <dbReference type="EMBL" id="PNX76335.1"/>
    </source>
</evidence>
<dbReference type="PANTHER" id="PTHR32444">
    <property type="entry name" value="BULB-TYPE LECTIN DOMAIN-CONTAINING PROTEIN"/>
    <property type="match status" value="1"/>
</dbReference>
<keyword evidence="7" id="KW-0430">Lectin</keyword>
<dbReference type="GO" id="GO:0030246">
    <property type="term" value="F:carbohydrate binding"/>
    <property type="evidence" value="ECO:0007669"/>
    <property type="project" value="UniProtKB-KW"/>
</dbReference>
<dbReference type="Pfam" id="PF07714">
    <property type="entry name" value="PK_Tyr_Ser-Thr"/>
    <property type="match status" value="1"/>
</dbReference>
<dbReference type="PANTHER" id="PTHR32444:SF198">
    <property type="entry name" value="BULB-TYPE LECTIN DOMAIN-CONTAINING PROTEIN"/>
    <property type="match status" value="1"/>
</dbReference>
<dbReference type="Proteomes" id="UP000236291">
    <property type="component" value="Unassembled WGS sequence"/>
</dbReference>
<feature type="domain" description="Apple" evidence="6">
    <location>
        <begin position="164"/>
        <end position="237"/>
    </location>
</feature>
<dbReference type="Gene3D" id="2.90.10.10">
    <property type="entry name" value="Bulb-type lectin domain"/>
    <property type="match status" value="1"/>
</dbReference>
<dbReference type="PROSITE" id="PS50927">
    <property type="entry name" value="BULB_LECTIN"/>
    <property type="match status" value="1"/>
</dbReference>
<sequence length="380" mass="42457">YCRRNHHIISNHQGSKDGNCSLGFFSPENSTSRYIGIWWKSQSTNVFVANRNQPLNDSNGVITISEDGNLVVLNGQKNVIWSSNVSNIASEIPLLSFWTTGNNLWQSIQHPSDTVLPGTKLSMSKRTGFEPLSLHEWNRNNWTGGCVRRTPLQYERVINKTTTTTKDGFLKLHAVKVPDFAEGLSVTPDICRSLCLENCSCTAYSNGAGIGCMSWTWNLIDIEYLQTGGLDLYFRVAHAELAKLWHSIKSTRATNIKAFQLFYKGGTSEVHTSDDTIDELLLFDFEKLATATNNFDLSNKIGQGGFGPVYKGKLQDGSEIAVKGLSRESGQGLEEFMNEVVVLCKLQHHNLVRLLGCCVDGKMLMYEYMRNKSLDAFIFG</sequence>
<accession>A0A2K3LCR5</accession>
<dbReference type="AlphaFoldDB" id="A0A2K3LCR5"/>
<evidence type="ECO:0000256" key="1">
    <source>
        <dbReference type="ARBA" id="ARBA00022729"/>
    </source>
</evidence>
<dbReference type="FunFam" id="3.30.200.20:FF:001238">
    <property type="entry name" value="Os08g0179000 protein"/>
    <property type="match status" value="1"/>
</dbReference>
<dbReference type="SUPFAM" id="SSF56112">
    <property type="entry name" value="Protein kinase-like (PK-like)"/>
    <property type="match status" value="1"/>
</dbReference>
<evidence type="ECO:0000259" key="6">
    <source>
        <dbReference type="PROSITE" id="PS50948"/>
    </source>
</evidence>
<dbReference type="Gene3D" id="3.30.200.20">
    <property type="entry name" value="Phosphorylase Kinase, domain 1"/>
    <property type="match status" value="1"/>
</dbReference>
<keyword evidence="7" id="KW-0675">Receptor</keyword>
<feature type="non-terminal residue" evidence="7">
    <location>
        <position position="1"/>
    </location>
</feature>
<keyword evidence="3" id="KW-0325">Glycoprotein</keyword>
<evidence type="ECO:0000256" key="2">
    <source>
        <dbReference type="ARBA" id="ARBA00023157"/>
    </source>
</evidence>
<evidence type="ECO:0000259" key="5">
    <source>
        <dbReference type="PROSITE" id="PS50927"/>
    </source>
</evidence>
<dbReference type="InterPro" id="IPR003609">
    <property type="entry name" value="Pan_app"/>
</dbReference>
<dbReference type="InterPro" id="IPR011009">
    <property type="entry name" value="Kinase-like_dom_sf"/>
</dbReference>
<dbReference type="Pfam" id="PF01453">
    <property type="entry name" value="B_lectin"/>
    <property type="match status" value="1"/>
</dbReference>
<dbReference type="Pfam" id="PF08276">
    <property type="entry name" value="PAN_2"/>
    <property type="match status" value="1"/>
</dbReference>
<reference evidence="7 8" key="1">
    <citation type="journal article" date="2014" name="Am. J. Bot.">
        <title>Genome assembly and annotation for red clover (Trifolium pratense; Fabaceae).</title>
        <authorList>
            <person name="Istvanek J."/>
            <person name="Jaros M."/>
            <person name="Krenek A."/>
            <person name="Repkova J."/>
        </authorList>
    </citation>
    <scope>NUCLEOTIDE SEQUENCE [LARGE SCALE GENOMIC DNA]</scope>
    <source>
        <strain evidence="8">cv. Tatra</strain>
        <tissue evidence="7">Young leaves</tissue>
    </source>
</reference>
<dbReference type="EMBL" id="ASHM01030471">
    <property type="protein sequence ID" value="PNX76335.1"/>
    <property type="molecule type" value="Genomic_DNA"/>
</dbReference>
<reference evidence="7 8" key="2">
    <citation type="journal article" date="2017" name="Front. Plant Sci.">
        <title>Gene Classification and Mining of Molecular Markers Useful in Red Clover (Trifolium pratense) Breeding.</title>
        <authorList>
            <person name="Istvanek J."/>
            <person name="Dluhosova J."/>
            <person name="Dluhos P."/>
            <person name="Patkova L."/>
            <person name="Nedelnik J."/>
            <person name="Repkova J."/>
        </authorList>
    </citation>
    <scope>NUCLEOTIDE SEQUENCE [LARGE SCALE GENOMIC DNA]</scope>
    <source>
        <strain evidence="8">cv. Tatra</strain>
        <tissue evidence="7">Young leaves</tissue>
    </source>
</reference>
<dbReference type="STRING" id="57577.A0A2K3LCR5"/>
<dbReference type="GO" id="GO:0005524">
    <property type="term" value="F:ATP binding"/>
    <property type="evidence" value="ECO:0007669"/>
    <property type="project" value="InterPro"/>
</dbReference>
<dbReference type="GO" id="GO:0004672">
    <property type="term" value="F:protein kinase activity"/>
    <property type="evidence" value="ECO:0007669"/>
    <property type="project" value="InterPro"/>
</dbReference>
<dbReference type="SMART" id="SM00108">
    <property type="entry name" value="B_lectin"/>
    <property type="match status" value="1"/>
</dbReference>
<comment type="caution">
    <text evidence="7">The sequence shown here is derived from an EMBL/GenBank/DDBJ whole genome shotgun (WGS) entry which is preliminary data.</text>
</comment>
<keyword evidence="7" id="KW-0418">Kinase</keyword>
<keyword evidence="7" id="KW-0808">Transferase</keyword>
<keyword evidence="2" id="KW-1015">Disulfide bond</keyword>
<organism evidence="7 8">
    <name type="scientific">Trifolium pratense</name>
    <name type="common">Red clover</name>
    <dbReference type="NCBI Taxonomy" id="57577"/>
    <lineage>
        <taxon>Eukaryota</taxon>
        <taxon>Viridiplantae</taxon>
        <taxon>Streptophyta</taxon>
        <taxon>Embryophyta</taxon>
        <taxon>Tracheophyta</taxon>
        <taxon>Spermatophyta</taxon>
        <taxon>Magnoliopsida</taxon>
        <taxon>eudicotyledons</taxon>
        <taxon>Gunneridae</taxon>
        <taxon>Pentapetalae</taxon>
        <taxon>rosids</taxon>
        <taxon>fabids</taxon>
        <taxon>Fabales</taxon>
        <taxon>Fabaceae</taxon>
        <taxon>Papilionoideae</taxon>
        <taxon>50 kb inversion clade</taxon>
        <taxon>NPAAA clade</taxon>
        <taxon>Hologalegina</taxon>
        <taxon>IRL clade</taxon>
        <taxon>Trifolieae</taxon>
        <taxon>Trifolium</taxon>
    </lineage>
</organism>
<feature type="domain" description="Protein kinase" evidence="4">
    <location>
        <begin position="295"/>
        <end position="380"/>
    </location>
</feature>
<name>A0A2K3LCR5_TRIPR</name>
<dbReference type="InterPro" id="IPR001245">
    <property type="entry name" value="Ser-Thr/Tyr_kinase_cat_dom"/>
</dbReference>